<evidence type="ECO:0000259" key="7">
    <source>
        <dbReference type="Pfam" id="PF00482"/>
    </source>
</evidence>
<dbReference type="Pfam" id="PF00482">
    <property type="entry name" value="T2SSF"/>
    <property type="match status" value="1"/>
</dbReference>
<name>A0A5C6B153_9PLAN</name>
<comment type="subcellular location">
    <subcellularLocation>
        <location evidence="1">Cell membrane</location>
        <topology evidence="1">Multi-pass membrane protein</topology>
    </subcellularLocation>
</comment>
<dbReference type="OrthoDB" id="270717at2"/>
<feature type="transmembrane region" description="Helical" evidence="6">
    <location>
        <begin position="20"/>
        <end position="43"/>
    </location>
</feature>
<proteinExistence type="predicted"/>
<feature type="transmembrane region" description="Helical" evidence="6">
    <location>
        <begin position="288"/>
        <end position="309"/>
    </location>
</feature>
<feature type="domain" description="Type II secretion system protein GspF" evidence="7">
    <location>
        <begin position="180"/>
        <end position="306"/>
    </location>
</feature>
<sequence length="317" mass="34807">MVTTFFSTTEPAVVPPNTSLVLGGVLCGVAVAWLAYQICTLIYRPYRMAAESWEFEENRRIQLRTASRTYRWLEPLVEEIKGSSLLGWLGGTARVENALRLRGTTVPWTAEEYLAVRALESVGVGVGALFLVSNFAGMFVTGFIAVFATFCYLRIGVQKLSGTATMRMARFKQRLPFSVDLLALMMQAGGGFRESLRTVVNESDGHPVGEEFAGVLRSLARGQSMRASLEEFQNRLGDGDVDELVFAVVKAEELGTPLSKIFLTMADQIRLKRSQWAEVAAGKAQTMITFPGLVVMLACLLIVVAPFVIDAIENSPF</sequence>
<keyword evidence="3 6" id="KW-0812">Transmembrane</keyword>
<keyword evidence="2" id="KW-1003">Cell membrane</keyword>
<dbReference type="EMBL" id="SJPP01000004">
    <property type="protein sequence ID" value="TWU05311.1"/>
    <property type="molecule type" value="Genomic_DNA"/>
</dbReference>
<gene>
    <name evidence="8" type="ORF">CA54_59990</name>
</gene>
<dbReference type="AlphaFoldDB" id="A0A5C6B153"/>
<evidence type="ECO:0000256" key="1">
    <source>
        <dbReference type="ARBA" id="ARBA00004651"/>
    </source>
</evidence>
<protein>
    <submittedName>
        <fullName evidence="8">Bacterial type II secretion system protein F domain protein</fullName>
    </submittedName>
</protein>
<keyword evidence="5 6" id="KW-0472">Membrane</keyword>
<dbReference type="Proteomes" id="UP000320735">
    <property type="component" value="Unassembled WGS sequence"/>
</dbReference>
<evidence type="ECO:0000256" key="3">
    <source>
        <dbReference type="ARBA" id="ARBA00022692"/>
    </source>
</evidence>
<evidence type="ECO:0000313" key="8">
    <source>
        <dbReference type="EMBL" id="TWU05311.1"/>
    </source>
</evidence>
<evidence type="ECO:0000256" key="4">
    <source>
        <dbReference type="ARBA" id="ARBA00022989"/>
    </source>
</evidence>
<dbReference type="InterPro" id="IPR018076">
    <property type="entry name" value="T2SS_GspF_dom"/>
</dbReference>
<feature type="transmembrane region" description="Helical" evidence="6">
    <location>
        <begin position="114"/>
        <end position="132"/>
    </location>
</feature>
<feature type="transmembrane region" description="Helical" evidence="6">
    <location>
        <begin position="138"/>
        <end position="157"/>
    </location>
</feature>
<dbReference type="GO" id="GO:0005886">
    <property type="term" value="C:plasma membrane"/>
    <property type="evidence" value="ECO:0007669"/>
    <property type="project" value="UniProtKB-SubCell"/>
</dbReference>
<dbReference type="PANTHER" id="PTHR35007:SF4">
    <property type="entry name" value="CONSERVED TRANSMEMBRANE PROTEIN-RELATED"/>
    <property type="match status" value="1"/>
</dbReference>
<dbReference type="InterPro" id="IPR042094">
    <property type="entry name" value="T2SS_GspF_sf"/>
</dbReference>
<organism evidence="8 9">
    <name type="scientific">Symmachiella macrocystis</name>
    <dbReference type="NCBI Taxonomy" id="2527985"/>
    <lineage>
        <taxon>Bacteria</taxon>
        <taxon>Pseudomonadati</taxon>
        <taxon>Planctomycetota</taxon>
        <taxon>Planctomycetia</taxon>
        <taxon>Planctomycetales</taxon>
        <taxon>Planctomycetaceae</taxon>
        <taxon>Symmachiella</taxon>
    </lineage>
</organism>
<dbReference type="PANTHER" id="PTHR35007">
    <property type="entry name" value="INTEGRAL MEMBRANE PROTEIN-RELATED"/>
    <property type="match status" value="1"/>
</dbReference>
<evidence type="ECO:0000313" key="9">
    <source>
        <dbReference type="Proteomes" id="UP000320735"/>
    </source>
</evidence>
<reference evidence="8 9" key="1">
    <citation type="submission" date="2019-02" db="EMBL/GenBank/DDBJ databases">
        <title>Deep-cultivation of Planctomycetes and their phenomic and genomic characterization uncovers novel biology.</title>
        <authorList>
            <person name="Wiegand S."/>
            <person name="Jogler M."/>
            <person name="Boedeker C."/>
            <person name="Pinto D."/>
            <person name="Vollmers J."/>
            <person name="Rivas-Marin E."/>
            <person name="Kohn T."/>
            <person name="Peeters S.H."/>
            <person name="Heuer A."/>
            <person name="Rast P."/>
            <person name="Oberbeckmann S."/>
            <person name="Bunk B."/>
            <person name="Jeske O."/>
            <person name="Meyerdierks A."/>
            <person name="Storesund J.E."/>
            <person name="Kallscheuer N."/>
            <person name="Luecker S."/>
            <person name="Lage O.M."/>
            <person name="Pohl T."/>
            <person name="Merkel B.J."/>
            <person name="Hornburger P."/>
            <person name="Mueller R.-W."/>
            <person name="Bruemmer F."/>
            <person name="Labrenz M."/>
            <person name="Spormann A.M."/>
            <person name="Op Den Camp H."/>
            <person name="Overmann J."/>
            <person name="Amann R."/>
            <person name="Jetten M.S.M."/>
            <person name="Mascher T."/>
            <person name="Medema M.H."/>
            <person name="Devos D.P."/>
            <person name="Kaster A.-K."/>
            <person name="Ovreas L."/>
            <person name="Rohde M."/>
            <person name="Galperin M.Y."/>
            <person name="Jogler C."/>
        </authorList>
    </citation>
    <scope>NUCLEOTIDE SEQUENCE [LARGE SCALE GENOMIC DNA]</scope>
    <source>
        <strain evidence="8 9">CA54</strain>
    </source>
</reference>
<evidence type="ECO:0000256" key="5">
    <source>
        <dbReference type="ARBA" id="ARBA00023136"/>
    </source>
</evidence>
<evidence type="ECO:0000256" key="6">
    <source>
        <dbReference type="SAM" id="Phobius"/>
    </source>
</evidence>
<keyword evidence="9" id="KW-1185">Reference proteome</keyword>
<accession>A0A5C6B153</accession>
<comment type="caution">
    <text evidence="8">The sequence shown here is derived from an EMBL/GenBank/DDBJ whole genome shotgun (WGS) entry which is preliminary data.</text>
</comment>
<dbReference type="Gene3D" id="1.20.81.30">
    <property type="entry name" value="Type II secretion system (T2SS), domain F"/>
    <property type="match status" value="1"/>
</dbReference>
<keyword evidence="4 6" id="KW-1133">Transmembrane helix</keyword>
<dbReference type="RefSeq" id="WP_146374392.1">
    <property type="nucleotide sequence ID" value="NZ_SJPP01000004.1"/>
</dbReference>
<evidence type="ECO:0000256" key="2">
    <source>
        <dbReference type="ARBA" id="ARBA00022475"/>
    </source>
</evidence>